<reference evidence="1" key="1">
    <citation type="journal article" date="2015" name="Nature">
        <title>Complex archaea that bridge the gap between prokaryotes and eukaryotes.</title>
        <authorList>
            <person name="Spang A."/>
            <person name="Saw J.H."/>
            <person name="Jorgensen S.L."/>
            <person name="Zaremba-Niedzwiedzka K."/>
            <person name="Martijn J."/>
            <person name="Lind A.E."/>
            <person name="van Eijk R."/>
            <person name="Schleper C."/>
            <person name="Guy L."/>
            <person name="Ettema T.J."/>
        </authorList>
    </citation>
    <scope>NUCLEOTIDE SEQUENCE</scope>
</reference>
<organism evidence="1">
    <name type="scientific">marine sediment metagenome</name>
    <dbReference type="NCBI Taxonomy" id="412755"/>
    <lineage>
        <taxon>unclassified sequences</taxon>
        <taxon>metagenomes</taxon>
        <taxon>ecological metagenomes</taxon>
    </lineage>
</organism>
<name>A0A0F9QE36_9ZZZZ</name>
<proteinExistence type="predicted"/>
<protein>
    <submittedName>
        <fullName evidence="1">Uncharacterized protein</fullName>
    </submittedName>
</protein>
<dbReference type="EMBL" id="LAZR01005024">
    <property type="protein sequence ID" value="KKN03523.1"/>
    <property type="molecule type" value="Genomic_DNA"/>
</dbReference>
<comment type="caution">
    <text evidence="1">The sequence shown here is derived from an EMBL/GenBank/DDBJ whole genome shotgun (WGS) entry which is preliminary data.</text>
</comment>
<dbReference type="AlphaFoldDB" id="A0A0F9QE36"/>
<evidence type="ECO:0000313" key="1">
    <source>
        <dbReference type="EMBL" id="KKN03523.1"/>
    </source>
</evidence>
<sequence>MMSEIIANEWLEKKEIFNGMGFELIGSKDINEDTIYLVKEKPIGVR</sequence>
<gene>
    <name evidence="1" type="ORF">LCGC14_1106900</name>
</gene>
<accession>A0A0F9QE36</accession>